<feature type="transmembrane region" description="Helical" evidence="2">
    <location>
        <begin position="347"/>
        <end position="366"/>
    </location>
</feature>
<keyword evidence="2" id="KW-0812">Transmembrane</keyword>
<dbReference type="KEGG" id="dzi:111280675"/>
<feature type="region of interest" description="Disordered" evidence="1">
    <location>
        <begin position="54"/>
        <end position="78"/>
    </location>
</feature>
<gene>
    <name evidence="4" type="primary">LOC111280675</name>
</gene>
<keyword evidence="2" id="KW-1133">Transmembrane helix</keyword>
<feature type="compositionally biased region" description="Polar residues" evidence="1">
    <location>
        <begin position="57"/>
        <end position="68"/>
    </location>
</feature>
<accession>A0A6P5X880</accession>
<keyword evidence="2" id="KW-0472">Membrane</keyword>
<dbReference type="AlphaFoldDB" id="A0A6P5X880"/>
<feature type="region of interest" description="Disordered" evidence="1">
    <location>
        <begin position="271"/>
        <end position="310"/>
    </location>
</feature>
<evidence type="ECO:0000256" key="2">
    <source>
        <dbReference type="SAM" id="Phobius"/>
    </source>
</evidence>
<dbReference type="GeneID" id="111280675"/>
<dbReference type="PANTHER" id="PTHR36381">
    <property type="entry name" value="ETHYLENE-REGULATED TRANSCRIPT 2 (ERT2)"/>
    <property type="match status" value="1"/>
</dbReference>
<reference evidence="4" key="1">
    <citation type="submission" date="2025-08" db="UniProtKB">
        <authorList>
            <consortium name="RefSeq"/>
        </authorList>
    </citation>
    <scope>IDENTIFICATION</scope>
    <source>
        <tissue evidence="4">Fruit stalk</tissue>
    </source>
</reference>
<sequence length="389" mass="44098">MPFPWKKAKVTRISRLVADLHQSPKRGRSLVVETGFPTSLIDLFVKNRDRLRKQRKSSPQIQTPSTHVPSSPPQSFPSPPCIEELQSPQIDVSKLVLVKTECEEKIPFHAAFKVFLVAALAVSTRNVALWIMVAAFLLVLIEFVGTRFFGFLRPECKMVFLDSLIRKVLLVLKTWGWEQGSSAEELVVKQQGTLFPDSCWSIELEDNCVEEIQIAESKFDCVTVGKGCESLETQIKEDEMETRREILACKSERSRTARIKRAFIKKFVSKKLRHGKKQGKSNNKDESYSELHKMNEIGEEKRGKDDEEESCKEVGDVVSTSVQHLWVESEIGIVKDKVENVRKGKSGYLILFVIVLAGLVGGRARFLGGWPLFEEEKHLQIRLLVESAA</sequence>
<name>A0A6P5X880_DURZI</name>
<feature type="compositionally biased region" description="Basic and acidic residues" evidence="1">
    <location>
        <begin position="282"/>
        <end position="310"/>
    </location>
</feature>
<proteinExistence type="predicted"/>
<dbReference type="RefSeq" id="XP_022723822.1">
    <property type="nucleotide sequence ID" value="XM_022868087.1"/>
</dbReference>
<dbReference type="OrthoDB" id="690172at2759"/>
<protein>
    <submittedName>
        <fullName evidence="4">Uncharacterized protein LOC111280675</fullName>
    </submittedName>
</protein>
<evidence type="ECO:0000313" key="4">
    <source>
        <dbReference type="RefSeq" id="XP_022723822.1"/>
    </source>
</evidence>
<evidence type="ECO:0000313" key="3">
    <source>
        <dbReference type="Proteomes" id="UP000515121"/>
    </source>
</evidence>
<keyword evidence="3" id="KW-1185">Reference proteome</keyword>
<feature type="transmembrane region" description="Helical" evidence="2">
    <location>
        <begin position="129"/>
        <end position="149"/>
    </location>
</feature>
<dbReference type="Proteomes" id="UP000515121">
    <property type="component" value="Unplaced"/>
</dbReference>
<evidence type="ECO:0000256" key="1">
    <source>
        <dbReference type="SAM" id="MobiDB-lite"/>
    </source>
</evidence>
<organism evidence="3 4">
    <name type="scientific">Durio zibethinus</name>
    <name type="common">Durian</name>
    <dbReference type="NCBI Taxonomy" id="66656"/>
    <lineage>
        <taxon>Eukaryota</taxon>
        <taxon>Viridiplantae</taxon>
        <taxon>Streptophyta</taxon>
        <taxon>Embryophyta</taxon>
        <taxon>Tracheophyta</taxon>
        <taxon>Spermatophyta</taxon>
        <taxon>Magnoliopsida</taxon>
        <taxon>eudicotyledons</taxon>
        <taxon>Gunneridae</taxon>
        <taxon>Pentapetalae</taxon>
        <taxon>rosids</taxon>
        <taxon>malvids</taxon>
        <taxon>Malvales</taxon>
        <taxon>Malvaceae</taxon>
        <taxon>Helicteroideae</taxon>
        <taxon>Durio</taxon>
    </lineage>
</organism>
<dbReference type="PANTHER" id="PTHR36381:SF1">
    <property type="entry name" value="ETHYLENE-REGULATED TRANSCRIPT 2 (ERT2)"/>
    <property type="match status" value="1"/>
</dbReference>